<evidence type="ECO:0000313" key="1">
    <source>
        <dbReference type="EMBL" id="RFB05880.1"/>
    </source>
</evidence>
<accession>A0A371RKA2</accession>
<dbReference type="RefSeq" id="WP_116392512.1">
    <property type="nucleotide sequence ID" value="NZ_QUQO01000001.1"/>
</dbReference>
<dbReference type="AlphaFoldDB" id="A0A371RKA2"/>
<protein>
    <submittedName>
        <fullName evidence="1">Uncharacterized protein</fullName>
    </submittedName>
</protein>
<comment type="caution">
    <text evidence="1">The sequence shown here is derived from an EMBL/GenBank/DDBJ whole genome shotgun (WGS) entry which is preliminary data.</text>
</comment>
<proteinExistence type="predicted"/>
<dbReference type="EMBL" id="QUQO01000001">
    <property type="protein sequence ID" value="RFB05880.1"/>
    <property type="molecule type" value="Genomic_DNA"/>
</dbReference>
<reference evidence="1 2" key="1">
    <citation type="submission" date="2018-08" db="EMBL/GenBank/DDBJ databases">
        <title>Parvularcula sp. SM1705, isolated from surface water of the South Sea China.</title>
        <authorList>
            <person name="Sun L."/>
        </authorList>
    </citation>
    <scope>NUCLEOTIDE SEQUENCE [LARGE SCALE GENOMIC DNA]</scope>
    <source>
        <strain evidence="1 2">SM1705</strain>
    </source>
</reference>
<gene>
    <name evidence="1" type="ORF">DX908_11745</name>
</gene>
<sequence length="157" mass="16918">MTGAILLLLTALTASPSDSELVGKWHCEADDGQVEMVLQTDFKSDYTADFDIVATMQLDPDTTGVMNMLAGYDWSISGDTLSMINTGVQLKKFLMNGQTLAEVLGDAEAAKLIEQEVSVGLVEDMAGETQDRIDVLTKTSLVFVSEGDNLVTTCSRK</sequence>
<name>A0A371RKA2_9PROT</name>
<evidence type="ECO:0000313" key="2">
    <source>
        <dbReference type="Proteomes" id="UP000264589"/>
    </source>
</evidence>
<dbReference type="Proteomes" id="UP000264589">
    <property type="component" value="Unassembled WGS sequence"/>
</dbReference>
<dbReference type="InParanoid" id="A0A371RKA2"/>
<keyword evidence="2" id="KW-1185">Reference proteome</keyword>
<organism evidence="1 2">
    <name type="scientific">Parvularcula marina</name>
    <dbReference type="NCBI Taxonomy" id="2292771"/>
    <lineage>
        <taxon>Bacteria</taxon>
        <taxon>Pseudomonadati</taxon>
        <taxon>Pseudomonadota</taxon>
        <taxon>Alphaproteobacteria</taxon>
        <taxon>Parvularculales</taxon>
        <taxon>Parvularculaceae</taxon>
        <taxon>Parvularcula</taxon>
    </lineage>
</organism>